<evidence type="ECO:0000313" key="1">
    <source>
        <dbReference type="EMBL" id="CAI9095072.1"/>
    </source>
</evidence>
<keyword evidence="2" id="KW-1185">Reference proteome</keyword>
<evidence type="ECO:0000313" key="2">
    <source>
        <dbReference type="Proteomes" id="UP001161247"/>
    </source>
</evidence>
<accession>A0AAV1CKP3</accession>
<dbReference type="AlphaFoldDB" id="A0AAV1CKP3"/>
<dbReference type="Proteomes" id="UP001161247">
    <property type="component" value="Chromosome 2"/>
</dbReference>
<proteinExistence type="predicted"/>
<dbReference type="EMBL" id="OX459119">
    <property type="protein sequence ID" value="CAI9095072.1"/>
    <property type="molecule type" value="Genomic_DNA"/>
</dbReference>
<protein>
    <submittedName>
        <fullName evidence="1">OLC1v1030931C1</fullName>
    </submittedName>
</protein>
<sequence>MSEAWKGLMNVMEKFKIECSQDVMNEVMMFRSQNQRFGCTLAKKTYATTSPGKTRKFVILDEEDDGDVDIGSSIFFEVVGNEDSHDGSDFVEPRVFIGNEYDLGNE</sequence>
<reference evidence="1" key="1">
    <citation type="submission" date="2023-03" db="EMBL/GenBank/DDBJ databases">
        <authorList>
            <person name="Julca I."/>
        </authorList>
    </citation>
    <scope>NUCLEOTIDE SEQUENCE</scope>
</reference>
<name>A0AAV1CKP3_OLDCO</name>
<gene>
    <name evidence="1" type="ORF">OLC1_LOCUS6116</name>
</gene>
<organism evidence="1 2">
    <name type="scientific">Oldenlandia corymbosa var. corymbosa</name>
    <dbReference type="NCBI Taxonomy" id="529605"/>
    <lineage>
        <taxon>Eukaryota</taxon>
        <taxon>Viridiplantae</taxon>
        <taxon>Streptophyta</taxon>
        <taxon>Embryophyta</taxon>
        <taxon>Tracheophyta</taxon>
        <taxon>Spermatophyta</taxon>
        <taxon>Magnoliopsida</taxon>
        <taxon>eudicotyledons</taxon>
        <taxon>Gunneridae</taxon>
        <taxon>Pentapetalae</taxon>
        <taxon>asterids</taxon>
        <taxon>lamiids</taxon>
        <taxon>Gentianales</taxon>
        <taxon>Rubiaceae</taxon>
        <taxon>Rubioideae</taxon>
        <taxon>Spermacoceae</taxon>
        <taxon>Hedyotis-Oldenlandia complex</taxon>
        <taxon>Oldenlandia</taxon>
    </lineage>
</organism>